<dbReference type="EMBL" id="JAAAUY010000016">
    <property type="protein sequence ID" value="KAF9337803.1"/>
    <property type="molecule type" value="Genomic_DNA"/>
</dbReference>
<evidence type="ECO:0000313" key="2">
    <source>
        <dbReference type="Proteomes" id="UP000696485"/>
    </source>
</evidence>
<dbReference type="AlphaFoldDB" id="A0A9P5SW84"/>
<protein>
    <recommendedName>
        <fullName evidence="3">Glutathione S-transferase</fullName>
    </recommendedName>
</protein>
<accession>A0A9P5SW84</accession>
<comment type="caution">
    <text evidence="1">The sequence shown here is derived from an EMBL/GenBank/DDBJ whole genome shotgun (WGS) entry which is preliminary data.</text>
</comment>
<gene>
    <name evidence="1" type="ORF">BG006_002523</name>
</gene>
<proteinExistence type="predicted"/>
<reference evidence="1" key="1">
    <citation type="journal article" date="2020" name="Fungal Divers.">
        <title>Resolving the Mortierellaceae phylogeny through synthesis of multi-gene phylogenetics and phylogenomics.</title>
        <authorList>
            <person name="Vandepol N."/>
            <person name="Liber J."/>
            <person name="Desiro A."/>
            <person name="Na H."/>
            <person name="Kennedy M."/>
            <person name="Barry K."/>
            <person name="Grigoriev I.V."/>
            <person name="Miller A.N."/>
            <person name="O'Donnell K."/>
            <person name="Stajich J.E."/>
            <person name="Bonito G."/>
        </authorList>
    </citation>
    <scope>NUCLEOTIDE SEQUENCE</scope>
    <source>
        <strain evidence="1">NVP1</strain>
    </source>
</reference>
<dbReference type="Proteomes" id="UP000696485">
    <property type="component" value="Unassembled WGS sequence"/>
</dbReference>
<evidence type="ECO:0000313" key="1">
    <source>
        <dbReference type="EMBL" id="KAF9337803.1"/>
    </source>
</evidence>
<organism evidence="1 2">
    <name type="scientific">Podila minutissima</name>
    <dbReference type="NCBI Taxonomy" id="64525"/>
    <lineage>
        <taxon>Eukaryota</taxon>
        <taxon>Fungi</taxon>
        <taxon>Fungi incertae sedis</taxon>
        <taxon>Mucoromycota</taxon>
        <taxon>Mortierellomycotina</taxon>
        <taxon>Mortierellomycetes</taxon>
        <taxon>Mortierellales</taxon>
        <taxon>Mortierellaceae</taxon>
        <taxon>Podila</taxon>
    </lineage>
</organism>
<sequence>MVNSHTTLPTPTLNLSTQELSTALEAKDNTFQFYYFNVHTHGATGRALLAYADYEKALTKFGSLPLVYEATADGSVVVEHAEAISIEIYLAEKFVLLSTNAFERSQILGFFSSTRATMHRHEDAYFARKPHGKNGSNGHYLGNETSLADIKTTVALEALLNEQYHFKDFEDIQKLINPDATPNLWKVREAVQTKKSYANRLVSDLYEEIVVGNTKYFDGEYTRLMEQS</sequence>
<keyword evidence="2" id="KW-1185">Reference proteome</keyword>
<name>A0A9P5SW84_9FUNG</name>
<evidence type="ECO:0008006" key="3">
    <source>
        <dbReference type="Google" id="ProtNLM"/>
    </source>
</evidence>